<sequence length="48" mass="5367">MPDVEVISIDQEHVLGIEIPETEKLQSNLANAPPTTIKLYKIFGVYLV</sequence>
<dbReference type="EMBL" id="FO117593">
    <property type="protein sequence ID" value="CCF99934.1"/>
    <property type="molecule type" value="Genomic_DNA"/>
</dbReference>
<reference evidence="1" key="1">
    <citation type="journal article" date="2012" name="Environ. Microbiol.">
        <title>Genomic content of uncultured Bacteroidetes from contrasting oceanic provinces in the North Atlantic Ocean.</title>
        <authorList>
            <person name="Gomez-Pereira P.R."/>
            <person name="Schuler M."/>
            <person name="Fuchs B.M."/>
            <person name="Bennke C."/>
            <person name="Teeling H."/>
            <person name="Waldmann J."/>
            <person name="Richter M."/>
            <person name="Barbe V."/>
            <person name="Bataille E."/>
            <person name="Glockner F.O."/>
            <person name="Amann R."/>
        </authorList>
    </citation>
    <scope>NUCLEOTIDE SEQUENCE</scope>
</reference>
<evidence type="ECO:0000313" key="1">
    <source>
        <dbReference type="EMBL" id="CCF99934.1"/>
    </source>
</evidence>
<accession>H6RFX3</accession>
<reference evidence="1" key="2">
    <citation type="submission" date="2012-02" db="EMBL/GenBank/DDBJ databases">
        <authorList>
            <person name="Genoscope - CEA"/>
        </authorList>
    </citation>
    <scope>NUCLEOTIDE SEQUENCE</scope>
</reference>
<protein>
    <submittedName>
        <fullName evidence="1">Uncharacterized protein</fullName>
    </submittedName>
</protein>
<proteinExistence type="predicted"/>
<dbReference type="AlphaFoldDB" id="H6RFX3"/>
<organism evidence="1">
    <name type="scientific">uncultured Flavobacteriia bacterium</name>
    <dbReference type="NCBI Taxonomy" id="212695"/>
    <lineage>
        <taxon>Bacteria</taxon>
        <taxon>Pseudomonadati</taxon>
        <taxon>Bacteroidota</taxon>
        <taxon>Flavobacteriia</taxon>
        <taxon>environmental samples</taxon>
    </lineage>
</organism>
<gene>
    <name evidence="1" type="ORF">VIS_S3CCB20033</name>
</gene>
<name>H6RFX3_9BACT</name>